<evidence type="ECO:0008006" key="3">
    <source>
        <dbReference type="Google" id="ProtNLM"/>
    </source>
</evidence>
<dbReference type="eggNOG" id="ENOG5032ETA">
    <property type="taxonomic scope" value="Bacteria"/>
</dbReference>
<dbReference type="RefSeq" id="WP_231511096.1">
    <property type="nucleotide sequence ID" value="NZ_ASRX01000006.1"/>
</dbReference>
<protein>
    <recommendedName>
        <fullName evidence="3">TIGR04552 family protein</fullName>
    </recommendedName>
</protein>
<dbReference type="InterPro" id="IPR030824">
    <property type="entry name" value="CHP04562"/>
</dbReference>
<reference evidence="1 2" key="1">
    <citation type="submission" date="2013-05" db="EMBL/GenBank/DDBJ databases">
        <title>Genome assembly of Chondromyces apiculatus DSM 436.</title>
        <authorList>
            <person name="Sharma G."/>
            <person name="Khatri I."/>
            <person name="Kaur C."/>
            <person name="Mayilraj S."/>
            <person name="Subramanian S."/>
        </authorList>
    </citation>
    <scope>NUCLEOTIDE SEQUENCE [LARGE SCALE GENOMIC DNA]</scope>
    <source>
        <strain evidence="1 2">DSM 436</strain>
    </source>
</reference>
<dbReference type="STRING" id="1192034.CAP_6911"/>
<dbReference type="InterPro" id="IPR043519">
    <property type="entry name" value="NT_sf"/>
</dbReference>
<name>A0A017TF66_9BACT</name>
<gene>
    <name evidence="1" type="ORF">CAP_6911</name>
</gene>
<evidence type="ECO:0000313" key="2">
    <source>
        <dbReference type="Proteomes" id="UP000019678"/>
    </source>
</evidence>
<organism evidence="1 2">
    <name type="scientific">Chondromyces apiculatus DSM 436</name>
    <dbReference type="NCBI Taxonomy" id="1192034"/>
    <lineage>
        <taxon>Bacteria</taxon>
        <taxon>Pseudomonadati</taxon>
        <taxon>Myxococcota</taxon>
        <taxon>Polyangia</taxon>
        <taxon>Polyangiales</taxon>
        <taxon>Polyangiaceae</taxon>
        <taxon>Chondromyces</taxon>
    </lineage>
</organism>
<proteinExistence type="predicted"/>
<dbReference type="SUPFAM" id="SSF81301">
    <property type="entry name" value="Nucleotidyltransferase"/>
    <property type="match status" value="1"/>
</dbReference>
<dbReference type="NCBIfam" id="TIGR04562">
    <property type="entry name" value="TIGR04552 family protein"/>
    <property type="match status" value="1"/>
</dbReference>
<sequence>MMDLEAVNLVLRGDSIVDWHRLDLQNEAEARALLLAQEFRPDEPSDRAHLENLKGEAIAYLRRHFDFPIPSPVARASVEELLLLASGKGHRQLCACTILKAMHIIHHVAGRELLFSIPMSDQDVFHLVEEKVYRIIGGMLAAGFPITEFIGGRKNKDSLYTKLLSKADTTASAIYDKLRFRIVTRSTDDLLPILLYLTERLLPFNYVVPHQSINTILQFRSYCGSKPALQAMLGHLQTEVDDDLKVGDNSFSDQEYRVIHFVVDLPIRLPQEILEMAPPTAWSLGPLIFVLCEFQLLDRATETANEVGDASHARYKDRQKQAVKRRLKIGIRPLREPKR</sequence>
<evidence type="ECO:0000313" key="1">
    <source>
        <dbReference type="EMBL" id="EYF07889.1"/>
    </source>
</evidence>
<comment type="caution">
    <text evidence="1">The sequence shown here is derived from an EMBL/GenBank/DDBJ whole genome shotgun (WGS) entry which is preliminary data.</text>
</comment>
<keyword evidence="2" id="KW-1185">Reference proteome</keyword>
<dbReference type="EMBL" id="ASRX01000006">
    <property type="protein sequence ID" value="EYF07889.1"/>
    <property type="molecule type" value="Genomic_DNA"/>
</dbReference>
<dbReference type="Proteomes" id="UP000019678">
    <property type="component" value="Unassembled WGS sequence"/>
</dbReference>
<dbReference type="AlphaFoldDB" id="A0A017TF66"/>
<accession>A0A017TF66</accession>
<dbReference type="NCBIfam" id="TIGR04552">
    <property type="entry name" value="TIGR04552 family protein"/>
    <property type="match status" value="1"/>
</dbReference>